<proteinExistence type="predicted"/>
<name>A0A845L0F2_9FIRM</name>
<keyword evidence="5" id="KW-1185">Reference proteome</keyword>
<protein>
    <submittedName>
        <fullName evidence="4">HlyD family efflux transporter periplasmic adaptor subunit</fullName>
    </submittedName>
</protein>
<dbReference type="InterPro" id="IPR050465">
    <property type="entry name" value="UPF0194_transport"/>
</dbReference>
<evidence type="ECO:0000313" key="4">
    <source>
        <dbReference type="EMBL" id="MZP28379.1"/>
    </source>
</evidence>
<evidence type="ECO:0000256" key="1">
    <source>
        <dbReference type="ARBA" id="ARBA00004196"/>
    </source>
</evidence>
<keyword evidence="2" id="KW-0175">Coiled coil</keyword>
<dbReference type="PANTHER" id="PTHR32347">
    <property type="entry name" value="EFFLUX SYSTEM COMPONENT YKNX-RELATED"/>
    <property type="match status" value="1"/>
</dbReference>
<dbReference type="AlphaFoldDB" id="A0A845L0F2"/>
<feature type="chain" id="PRO_5032849126" evidence="3">
    <location>
        <begin position="21"/>
        <end position="267"/>
    </location>
</feature>
<feature type="signal peptide" evidence="3">
    <location>
        <begin position="1"/>
        <end position="20"/>
    </location>
</feature>
<organism evidence="4 5">
    <name type="scientific">Heliomicrobium undosum</name>
    <dbReference type="NCBI Taxonomy" id="121734"/>
    <lineage>
        <taxon>Bacteria</taxon>
        <taxon>Bacillati</taxon>
        <taxon>Bacillota</taxon>
        <taxon>Clostridia</taxon>
        <taxon>Eubacteriales</taxon>
        <taxon>Heliobacteriaceae</taxon>
        <taxon>Heliomicrobium</taxon>
    </lineage>
</organism>
<dbReference type="Gene3D" id="2.40.50.100">
    <property type="match status" value="1"/>
</dbReference>
<accession>A0A845L0F2</accession>
<reference evidence="4 5" key="1">
    <citation type="submission" date="2020-01" db="EMBL/GenBank/DDBJ databases">
        <title>Whole-genome sequence of Heliobacterium undosum DSM 13378.</title>
        <authorList>
            <person name="Kyndt J.A."/>
            <person name="Meyer T.E."/>
        </authorList>
    </citation>
    <scope>NUCLEOTIDE SEQUENCE [LARGE SCALE GENOMIC DNA]</scope>
    <source>
        <strain evidence="4 5">DSM 13378</strain>
    </source>
</reference>
<keyword evidence="3" id="KW-0732">Signal</keyword>
<dbReference type="Proteomes" id="UP000463470">
    <property type="component" value="Unassembled WGS sequence"/>
</dbReference>
<dbReference type="EMBL" id="WXEY01000001">
    <property type="protein sequence ID" value="MZP28379.1"/>
    <property type="molecule type" value="Genomic_DNA"/>
</dbReference>
<comment type="caution">
    <text evidence="4">The sequence shown here is derived from an EMBL/GenBank/DDBJ whole genome shotgun (WGS) entry which is preliminary data.</text>
</comment>
<comment type="subcellular location">
    <subcellularLocation>
        <location evidence="1">Cell envelope</location>
    </subcellularLocation>
</comment>
<gene>
    <name evidence="4" type="ORF">GTO91_01410</name>
</gene>
<evidence type="ECO:0000256" key="3">
    <source>
        <dbReference type="SAM" id="SignalP"/>
    </source>
</evidence>
<dbReference type="GO" id="GO:0030313">
    <property type="term" value="C:cell envelope"/>
    <property type="evidence" value="ECO:0007669"/>
    <property type="project" value="UniProtKB-SubCell"/>
</dbReference>
<sequence>MRAKKAIISLALTSLLGAAAFLPDLPEQRLSWLSRIDPSPIRYSGFVEAYAFTVAAEVAGRMQSLSVREGDTLSGGDVVAQMDETYAELRVRQAEAALALARASGGNGDAGDAALGRAASPALFAAQVAQAEHFLDLARLERDRHTVRAGRGGTVQRIHVHPGQALGPGAPIATLIDRQDLKVRIYVPAEALPQFTPGGKVRLNEGKETFSGTVEQVSDQEEFSPFIGGGSGNHSDRVFAVKIAIREGWERLRPGMSVQVELGDGEN</sequence>
<dbReference type="OrthoDB" id="9809385at2"/>
<dbReference type="PANTHER" id="PTHR32347:SF23">
    <property type="entry name" value="BLL5650 PROTEIN"/>
    <property type="match status" value="1"/>
</dbReference>
<dbReference type="Gene3D" id="2.40.30.170">
    <property type="match status" value="1"/>
</dbReference>
<dbReference type="SUPFAM" id="SSF111369">
    <property type="entry name" value="HlyD-like secretion proteins"/>
    <property type="match status" value="1"/>
</dbReference>
<evidence type="ECO:0000313" key="5">
    <source>
        <dbReference type="Proteomes" id="UP000463470"/>
    </source>
</evidence>
<evidence type="ECO:0000256" key="2">
    <source>
        <dbReference type="ARBA" id="ARBA00023054"/>
    </source>
</evidence>
<dbReference type="RefSeq" id="WP_161253701.1">
    <property type="nucleotide sequence ID" value="NZ_WXEY01000001.1"/>
</dbReference>